<accession>A0ABN1A4W6</accession>
<feature type="transmembrane region" description="Helical" evidence="1">
    <location>
        <begin position="12"/>
        <end position="35"/>
    </location>
</feature>
<sequence length="96" mass="10554">MLVSFLRNVAKLGWFTVIIATLGPMALIILTLIFFDSGRYLVMIMAGLDREPRAEDLANQAVLTLGFVSLYAAPLLAIGYIGLILRRLIGRSTDQV</sequence>
<organism evidence="2 3">
    <name type="scientific">Parasphingorhabdus litoris</name>
    <dbReference type="NCBI Taxonomy" id="394733"/>
    <lineage>
        <taxon>Bacteria</taxon>
        <taxon>Pseudomonadati</taxon>
        <taxon>Pseudomonadota</taxon>
        <taxon>Alphaproteobacteria</taxon>
        <taxon>Sphingomonadales</taxon>
        <taxon>Sphingomonadaceae</taxon>
        <taxon>Parasphingorhabdus</taxon>
    </lineage>
</organism>
<evidence type="ECO:0000313" key="2">
    <source>
        <dbReference type="EMBL" id="GAA0467588.1"/>
    </source>
</evidence>
<protein>
    <recommendedName>
        <fullName evidence="4">ABC transmembrane type-1 domain-containing protein</fullName>
    </recommendedName>
</protein>
<name>A0ABN1A4W6_9SPHN</name>
<keyword evidence="1" id="KW-0812">Transmembrane</keyword>
<proteinExistence type="predicted"/>
<reference evidence="2 3" key="1">
    <citation type="journal article" date="2019" name="Int. J. Syst. Evol. Microbiol.">
        <title>The Global Catalogue of Microorganisms (GCM) 10K type strain sequencing project: providing services to taxonomists for standard genome sequencing and annotation.</title>
        <authorList>
            <consortium name="The Broad Institute Genomics Platform"/>
            <consortium name="The Broad Institute Genome Sequencing Center for Infectious Disease"/>
            <person name="Wu L."/>
            <person name="Ma J."/>
        </authorList>
    </citation>
    <scope>NUCLEOTIDE SEQUENCE [LARGE SCALE GENOMIC DNA]</scope>
    <source>
        <strain evidence="2 3">JCM 14162</strain>
    </source>
</reference>
<keyword evidence="1" id="KW-0472">Membrane</keyword>
<dbReference type="Proteomes" id="UP001500713">
    <property type="component" value="Unassembled WGS sequence"/>
</dbReference>
<evidence type="ECO:0000313" key="3">
    <source>
        <dbReference type="Proteomes" id="UP001500713"/>
    </source>
</evidence>
<keyword evidence="3" id="KW-1185">Reference proteome</keyword>
<gene>
    <name evidence="2" type="ORF">GCM10009096_05500</name>
</gene>
<evidence type="ECO:0000256" key="1">
    <source>
        <dbReference type="SAM" id="Phobius"/>
    </source>
</evidence>
<dbReference type="EMBL" id="BAAAEM010000002">
    <property type="protein sequence ID" value="GAA0467588.1"/>
    <property type="molecule type" value="Genomic_DNA"/>
</dbReference>
<comment type="caution">
    <text evidence="2">The sequence shown here is derived from an EMBL/GenBank/DDBJ whole genome shotgun (WGS) entry which is preliminary data.</text>
</comment>
<keyword evidence="1" id="KW-1133">Transmembrane helix</keyword>
<feature type="transmembrane region" description="Helical" evidence="1">
    <location>
        <begin position="61"/>
        <end position="85"/>
    </location>
</feature>
<evidence type="ECO:0008006" key="4">
    <source>
        <dbReference type="Google" id="ProtNLM"/>
    </source>
</evidence>